<proteinExistence type="predicted"/>
<accession>A0A914E3Y9</accession>
<dbReference type="PANTHER" id="PTHR11607:SF3">
    <property type="entry name" value="LYSOSOMAL ALPHA-MANNOSIDASE"/>
    <property type="match status" value="1"/>
</dbReference>
<dbReference type="Pfam" id="PF01074">
    <property type="entry name" value="Glyco_hydro_38N"/>
    <property type="match status" value="1"/>
</dbReference>
<evidence type="ECO:0000313" key="4">
    <source>
        <dbReference type="WBParaSite" id="ACRNAN_scaffold5545.g16460.t1"/>
    </source>
</evidence>
<dbReference type="GO" id="GO:0004559">
    <property type="term" value="F:alpha-mannosidase activity"/>
    <property type="evidence" value="ECO:0007669"/>
    <property type="project" value="InterPro"/>
</dbReference>
<feature type="chain" id="PRO_5037426252" evidence="1">
    <location>
        <begin position="21"/>
        <end position="133"/>
    </location>
</feature>
<reference evidence="4" key="1">
    <citation type="submission" date="2022-11" db="UniProtKB">
        <authorList>
            <consortium name="WormBaseParasite"/>
        </authorList>
    </citation>
    <scope>IDENTIFICATION</scope>
</reference>
<dbReference type="InterPro" id="IPR000602">
    <property type="entry name" value="Glyco_hydro_38_N"/>
</dbReference>
<sequence length="133" mass="15218">MRGTLLGALLSTLLVTRIFSDTCTWNNCNEWDNDPTVINVHVVPHTHDDMGWKKTADDYYTGAHPPGTAEVIYPGVQYVINTVLNELSKDPTRRFSYCETGYLTRWLEEPTQLRNPKQVQKLKNFVTNGNRFG</sequence>
<keyword evidence="3" id="KW-1185">Reference proteome</keyword>
<feature type="signal peptide" evidence="1">
    <location>
        <begin position="1"/>
        <end position="20"/>
    </location>
</feature>
<dbReference type="PANTHER" id="PTHR11607">
    <property type="entry name" value="ALPHA-MANNOSIDASE"/>
    <property type="match status" value="1"/>
</dbReference>
<feature type="domain" description="Glycoside hydrolase family 38 N-terminal" evidence="2">
    <location>
        <begin position="39"/>
        <end position="129"/>
    </location>
</feature>
<organism evidence="3 4">
    <name type="scientific">Acrobeloides nanus</name>
    <dbReference type="NCBI Taxonomy" id="290746"/>
    <lineage>
        <taxon>Eukaryota</taxon>
        <taxon>Metazoa</taxon>
        <taxon>Ecdysozoa</taxon>
        <taxon>Nematoda</taxon>
        <taxon>Chromadorea</taxon>
        <taxon>Rhabditida</taxon>
        <taxon>Tylenchina</taxon>
        <taxon>Cephalobomorpha</taxon>
        <taxon>Cephaloboidea</taxon>
        <taxon>Cephalobidae</taxon>
        <taxon>Acrobeloides</taxon>
    </lineage>
</organism>
<evidence type="ECO:0000259" key="2">
    <source>
        <dbReference type="Pfam" id="PF01074"/>
    </source>
</evidence>
<evidence type="ECO:0000313" key="3">
    <source>
        <dbReference type="Proteomes" id="UP000887540"/>
    </source>
</evidence>
<name>A0A914E3Y9_9BILA</name>
<dbReference type="AlphaFoldDB" id="A0A914E3Y9"/>
<dbReference type="InterPro" id="IPR027291">
    <property type="entry name" value="Glyco_hydro_38_N_sf"/>
</dbReference>
<dbReference type="GO" id="GO:0005764">
    <property type="term" value="C:lysosome"/>
    <property type="evidence" value="ECO:0007669"/>
    <property type="project" value="TreeGrafter"/>
</dbReference>
<keyword evidence="1" id="KW-0732">Signal</keyword>
<protein>
    <submittedName>
        <fullName evidence="4">Glycoside hydrolase family 38 N-terminal domain-containing protein</fullName>
    </submittedName>
</protein>
<dbReference type="SUPFAM" id="SSF88713">
    <property type="entry name" value="Glycoside hydrolase/deacetylase"/>
    <property type="match status" value="1"/>
</dbReference>
<dbReference type="WBParaSite" id="ACRNAN_scaffold5545.g16460.t1">
    <property type="protein sequence ID" value="ACRNAN_scaffold5545.g16460.t1"/>
    <property type="gene ID" value="ACRNAN_scaffold5545.g16460"/>
</dbReference>
<evidence type="ECO:0000256" key="1">
    <source>
        <dbReference type="SAM" id="SignalP"/>
    </source>
</evidence>
<dbReference type="Gene3D" id="3.20.110.10">
    <property type="entry name" value="Glycoside hydrolase 38, N terminal domain"/>
    <property type="match status" value="1"/>
</dbReference>
<dbReference type="InterPro" id="IPR050843">
    <property type="entry name" value="Glycosyl_Hydrlase_38"/>
</dbReference>
<dbReference type="Proteomes" id="UP000887540">
    <property type="component" value="Unplaced"/>
</dbReference>
<dbReference type="InterPro" id="IPR011330">
    <property type="entry name" value="Glyco_hydro/deAcase_b/a-brl"/>
</dbReference>
<dbReference type="GO" id="GO:0006013">
    <property type="term" value="P:mannose metabolic process"/>
    <property type="evidence" value="ECO:0007669"/>
    <property type="project" value="InterPro"/>
</dbReference>